<gene>
    <name evidence="1" type="ORF">acsn021_22710</name>
</gene>
<name>A0A6S6R5I3_9FIRM</name>
<dbReference type="EMBL" id="AP023367">
    <property type="protein sequence ID" value="BCJ94702.1"/>
    <property type="molecule type" value="Genomic_DNA"/>
</dbReference>
<protein>
    <submittedName>
        <fullName evidence="1">Uncharacterized protein</fullName>
    </submittedName>
</protein>
<accession>A0A6S6R5I3</accession>
<evidence type="ECO:0000313" key="1">
    <source>
        <dbReference type="EMBL" id="BCJ94702.1"/>
    </source>
</evidence>
<dbReference type="AlphaFoldDB" id="A0A6S6R5I3"/>
<sequence>MWRIILDKKESSPIHLSIYKIKSLKICDAISIVEICTNYDYQNKLLKAYDFLQKGVENEVHKFTN</sequence>
<dbReference type="Proteomes" id="UP000515561">
    <property type="component" value="Chromosome"/>
</dbReference>
<dbReference type="KEGG" id="acel:acsn021_22710"/>
<evidence type="ECO:0000313" key="2">
    <source>
        <dbReference type="Proteomes" id="UP000515561"/>
    </source>
</evidence>
<keyword evidence="2" id="KW-1185">Reference proteome</keyword>
<organism evidence="1 2">
    <name type="scientific">Anaerocolumna cellulosilytica</name>
    <dbReference type="NCBI Taxonomy" id="433286"/>
    <lineage>
        <taxon>Bacteria</taxon>
        <taxon>Bacillati</taxon>
        <taxon>Bacillota</taxon>
        <taxon>Clostridia</taxon>
        <taxon>Lachnospirales</taxon>
        <taxon>Lachnospiraceae</taxon>
        <taxon>Anaerocolumna</taxon>
    </lineage>
</organism>
<proteinExistence type="predicted"/>
<reference evidence="1 2" key="1">
    <citation type="journal article" date="2016" name="Int. J. Syst. Evol. Microbiol.">
        <title>Descriptions of Anaerotaenia torta gen. nov., sp. nov. and Anaerocolumna cellulosilytica gen. nov., sp. nov. isolated from a methanogenic reactor of cattle waste.</title>
        <authorList>
            <person name="Uek A."/>
            <person name="Ohtaki Y."/>
            <person name="Kaku N."/>
            <person name="Ueki K."/>
        </authorList>
    </citation>
    <scope>NUCLEOTIDE SEQUENCE [LARGE SCALE GENOMIC DNA]</scope>
    <source>
        <strain evidence="1 2">SN021</strain>
    </source>
</reference>